<sequence length="65" mass="7361">YAMAVCNLTGNKKVSLLRHATLNSATAFIRYVHNHPFLPHLNRMSPGNVVAVLDYLKFEYNASRN</sequence>
<proteinExistence type="predicted"/>
<accession>A0AA40WF88</accession>
<name>A0AA40WF88_LEPIR</name>
<organism evidence="1 2">
    <name type="scientific">Leptospira interrogans serovar Pomona</name>
    <dbReference type="NCBI Taxonomy" id="44276"/>
    <lineage>
        <taxon>Bacteria</taxon>
        <taxon>Pseudomonadati</taxon>
        <taxon>Spirochaetota</taxon>
        <taxon>Spirochaetia</taxon>
        <taxon>Leptospirales</taxon>
        <taxon>Leptospiraceae</taxon>
        <taxon>Leptospira</taxon>
    </lineage>
</organism>
<protein>
    <submittedName>
        <fullName evidence="1">Cytoplasmic protein</fullName>
    </submittedName>
</protein>
<dbReference type="AlphaFoldDB" id="A0AA40WF88"/>
<feature type="non-terminal residue" evidence="1">
    <location>
        <position position="1"/>
    </location>
</feature>
<dbReference type="EMBL" id="JADDXF010000383">
    <property type="protein sequence ID" value="MBE8432193.1"/>
    <property type="molecule type" value="Genomic_DNA"/>
</dbReference>
<comment type="caution">
    <text evidence="1">The sequence shown here is derived from an EMBL/GenBank/DDBJ whole genome shotgun (WGS) entry which is preliminary data.</text>
</comment>
<dbReference type="Proteomes" id="UP000644282">
    <property type="component" value="Unassembled WGS sequence"/>
</dbReference>
<gene>
    <name evidence="1" type="ORF">IQB77_20935</name>
</gene>
<evidence type="ECO:0000313" key="1">
    <source>
        <dbReference type="EMBL" id="MBE8432193.1"/>
    </source>
</evidence>
<reference evidence="1" key="1">
    <citation type="submission" date="2020-10" db="EMBL/GenBank/DDBJ databases">
        <title>New Zealand Leptospira genomics.</title>
        <authorList>
            <person name="Wilkinson D.A."/>
            <person name="Nisa S."/>
            <person name="Moinet M."/>
            <person name="Benschop J."/>
        </authorList>
    </citation>
    <scope>NUCLEOTIDE SEQUENCE</scope>
    <source>
        <strain evidence="1">ESR8</strain>
    </source>
</reference>
<evidence type="ECO:0000313" key="2">
    <source>
        <dbReference type="Proteomes" id="UP000644282"/>
    </source>
</evidence>